<keyword evidence="6" id="KW-1185">Reference proteome</keyword>
<evidence type="ECO:0000256" key="1">
    <source>
        <dbReference type="ARBA" id="ARBA00023015"/>
    </source>
</evidence>
<accession>A0ABS7ZNY2</accession>
<protein>
    <submittedName>
        <fullName evidence="5">AraC family transcriptional regulator</fullName>
    </submittedName>
</protein>
<dbReference type="SUPFAM" id="SSF46689">
    <property type="entry name" value="Homeodomain-like"/>
    <property type="match status" value="1"/>
</dbReference>
<sequence length="332" mass="37673">MNGRTVSVLWIRALLQGAEQQGIDLQQLLETVGLSQEILHTPYARVSLETTLNLWRKAEAWSAGKDFGLLMGEQVKPTHFQLFALILMHSESLEAAFEKSIRYIRVLSDGGLYHLQHAEGEAAICYEPQEADFSRHQVDAVLVLLRNFASWLACKTIPLKRVEFCHPAPENLSEYQRIFAAPLHFSAPRNALVFAPEVLKEPLALGDENLAAMHEQMLEQQLAALQQTDTAGLVRHFLVNSDDLNVDRDQVAQRLHMSGRTLQRKLQDNGTSFQQLLDDERQQRARTLLTSTTLPLTQISEQLGFSESSAFTRAFRRWEGMAPLEYRQLDKP</sequence>
<organism evidence="5 6">
    <name type="scientific">Thalassolituus marinus</name>
    <dbReference type="NCBI Taxonomy" id="671053"/>
    <lineage>
        <taxon>Bacteria</taxon>
        <taxon>Pseudomonadati</taxon>
        <taxon>Pseudomonadota</taxon>
        <taxon>Gammaproteobacteria</taxon>
        <taxon>Oceanospirillales</taxon>
        <taxon>Oceanospirillaceae</taxon>
        <taxon>Thalassolituus</taxon>
    </lineage>
</organism>
<dbReference type="InterPro" id="IPR009057">
    <property type="entry name" value="Homeodomain-like_sf"/>
</dbReference>
<evidence type="ECO:0000256" key="3">
    <source>
        <dbReference type="ARBA" id="ARBA00023163"/>
    </source>
</evidence>
<evidence type="ECO:0000256" key="2">
    <source>
        <dbReference type="ARBA" id="ARBA00023125"/>
    </source>
</evidence>
<dbReference type="InterPro" id="IPR032687">
    <property type="entry name" value="AraC-type_N"/>
</dbReference>
<dbReference type="Proteomes" id="UP000714380">
    <property type="component" value="Unassembled WGS sequence"/>
</dbReference>
<dbReference type="Pfam" id="PF12833">
    <property type="entry name" value="HTH_18"/>
    <property type="match status" value="1"/>
</dbReference>
<comment type="caution">
    <text evidence="5">The sequence shown here is derived from an EMBL/GenBank/DDBJ whole genome shotgun (WGS) entry which is preliminary data.</text>
</comment>
<evidence type="ECO:0000313" key="5">
    <source>
        <dbReference type="EMBL" id="MCA6062792.1"/>
    </source>
</evidence>
<dbReference type="SMART" id="SM00342">
    <property type="entry name" value="HTH_ARAC"/>
    <property type="match status" value="1"/>
</dbReference>
<dbReference type="PANTHER" id="PTHR47894:SF1">
    <property type="entry name" value="HTH-TYPE TRANSCRIPTIONAL REGULATOR VQSM"/>
    <property type="match status" value="1"/>
</dbReference>
<gene>
    <name evidence="5" type="ORF">I9W95_04140</name>
</gene>
<evidence type="ECO:0000313" key="6">
    <source>
        <dbReference type="Proteomes" id="UP000714380"/>
    </source>
</evidence>
<proteinExistence type="predicted"/>
<dbReference type="InterPro" id="IPR018060">
    <property type="entry name" value="HTH_AraC"/>
</dbReference>
<feature type="domain" description="HTH araC/xylS-type" evidence="4">
    <location>
        <begin position="232"/>
        <end position="329"/>
    </location>
</feature>
<name>A0ABS7ZNY2_9GAMM</name>
<dbReference type="InterPro" id="IPR020449">
    <property type="entry name" value="Tscrpt_reg_AraC-type_HTH"/>
</dbReference>
<reference evidence="5 6" key="1">
    <citation type="submission" date="2020-12" db="EMBL/GenBank/DDBJ databases">
        <title>Novel Thalassolituus-related marine hydrocarbonoclastic bacteria mediated algae-derived hydrocarbons mineralization in twilight zone of the northern South China Sea.</title>
        <authorList>
            <person name="Dong C."/>
        </authorList>
    </citation>
    <scope>NUCLEOTIDE SEQUENCE [LARGE SCALE GENOMIC DNA]</scope>
    <source>
        <strain evidence="5 6">IMCC1826</strain>
    </source>
</reference>
<keyword evidence="2" id="KW-0238">DNA-binding</keyword>
<dbReference type="PANTHER" id="PTHR47894">
    <property type="entry name" value="HTH-TYPE TRANSCRIPTIONAL REGULATOR GADX"/>
    <property type="match status" value="1"/>
</dbReference>
<dbReference type="Gene3D" id="1.10.10.60">
    <property type="entry name" value="Homeodomain-like"/>
    <property type="match status" value="1"/>
</dbReference>
<evidence type="ECO:0000259" key="4">
    <source>
        <dbReference type="PROSITE" id="PS01124"/>
    </source>
</evidence>
<dbReference type="RefSeq" id="WP_225672145.1">
    <property type="nucleotide sequence ID" value="NZ_JAEDAH010000019.1"/>
</dbReference>
<keyword evidence="1" id="KW-0805">Transcription regulation</keyword>
<dbReference type="Pfam" id="PF12625">
    <property type="entry name" value="Arabinose_bd"/>
    <property type="match status" value="1"/>
</dbReference>
<dbReference type="PROSITE" id="PS01124">
    <property type="entry name" value="HTH_ARAC_FAMILY_2"/>
    <property type="match status" value="1"/>
</dbReference>
<dbReference type="EMBL" id="JAEDAH010000019">
    <property type="protein sequence ID" value="MCA6062792.1"/>
    <property type="molecule type" value="Genomic_DNA"/>
</dbReference>
<dbReference type="PRINTS" id="PR00032">
    <property type="entry name" value="HTHARAC"/>
</dbReference>
<keyword evidence="3" id="KW-0804">Transcription</keyword>